<reference evidence="2 3" key="1">
    <citation type="submission" date="2012-02" db="EMBL/GenBank/DDBJ databases">
        <title>Improved High-Quality Draft sequence of Microvirga sp. WSM3557.</title>
        <authorList>
            <consortium name="US DOE Joint Genome Institute"/>
            <person name="Lucas S."/>
            <person name="Han J."/>
            <person name="Lapidus A."/>
            <person name="Cheng J.-F."/>
            <person name="Goodwin L."/>
            <person name="Pitluck S."/>
            <person name="Peters L."/>
            <person name="Zhang X."/>
            <person name="Detter J.C."/>
            <person name="Han C."/>
            <person name="Tapia R."/>
            <person name="Land M."/>
            <person name="Hauser L."/>
            <person name="Kyrpides N."/>
            <person name="Ivanova N."/>
            <person name="Pagani I."/>
            <person name="Brau L."/>
            <person name="Yates R."/>
            <person name="O'Hara G."/>
            <person name="Rui T."/>
            <person name="Howieson J."/>
            <person name="Reeve W."/>
            <person name="Woyke T."/>
        </authorList>
    </citation>
    <scope>NUCLEOTIDE SEQUENCE [LARGE SCALE GENOMIC DNA]</scope>
    <source>
        <strain evidence="2 3">WSM3557</strain>
    </source>
</reference>
<dbReference type="EMBL" id="JH660647">
    <property type="protein sequence ID" value="EIM25478.1"/>
    <property type="molecule type" value="Genomic_DNA"/>
</dbReference>
<gene>
    <name evidence="2" type="ORF">MicloDRAFT_00062050</name>
</gene>
<dbReference type="Proteomes" id="UP000003947">
    <property type="component" value="Unassembled WGS sequence"/>
</dbReference>
<proteinExistence type="predicted"/>
<organism evidence="2 3">
    <name type="scientific">Microvirga lotononidis</name>
    <dbReference type="NCBI Taxonomy" id="864069"/>
    <lineage>
        <taxon>Bacteria</taxon>
        <taxon>Pseudomonadati</taxon>
        <taxon>Pseudomonadota</taxon>
        <taxon>Alphaproteobacteria</taxon>
        <taxon>Hyphomicrobiales</taxon>
        <taxon>Methylobacteriaceae</taxon>
        <taxon>Microvirga</taxon>
    </lineage>
</organism>
<accession>I4YND6</accession>
<dbReference type="OrthoDB" id="9886516at2"/>
<keyword evidence="3" id="KW-1185">Reference proteome</keyword>
<evidence type="ECO:0000313" key="3">
    <source>
        <dbReference type="Proteomes" id="UP000003947"/>
    </source>
</evidence>
<dbReference type="AlphaFoldDB" id="I4YND6"/>
<feature type="region of interest" description="Disordered" evidence="1">
    <location>
        <begin position="1"/>
        <end position="39"/>
    </location>
</feature>
<name>I4YND6_9HYPH</name>
<sequence length="97" mass="10741">MSAHPIDADNIRAIVEDRKTPSNPKDQPAVSPNDEKEKDRARQLNTLIGLSEKFGDSLSNVFAKDIAEGIKSDVSHVIRIVFLTCFALNALQRILLL</sequence>
<feature type="compositionally biased region" description="Basic and acidic residues" evidence="1">
    <location>
        <begin position="1"/>
        <end position="20"/>
    </location>
</feature>
<evidence type="ECO:0000256" key="1">
    <source>
        <dbReference type="SAM" id="MobiDB-lite"/>
    </source>
</evidence>
<protein>
    <submittedName>
        <fullName evidence="2">Uncharacterized protein</fullName>
    </submittedName>
</protein>
<dbReference type="HOGENOM" id="CLU_2343555_0_0_5"/>
<evidence type="ECO:0000313" key="2">
    <source>
        <dbReference type="EMBL" id="EIM25478.1"/>
    </source>
</evidence>
<dbReference type="RefSeq" id="WP_009493937.1">
    <property type="nucleotide sequence ID" value="NZ_CP141048.1"/>
</dbReference>